<keyword evidence="2" id="KW-1133">Transmembrane helix</keyword>
<dbReference type="Pfam" id="PF20088">
    <property type="entry name" value="DUF6480"/>
    <property type="match status" value="1"/>
</dbReference>
<feature type="region of interest" description="Disordered" evidence="1">
    <location>
        <begin position="1"/>
        <end position="26"/>
    </location>
</feature>
<evidence type="ECO:0000256" key="1">
    <source>
        <dbReference type="SAM" id="MobiDB-lite"/>
    </source>
</evidence>
<feature type="transmembrane region" description="Helical" evidence="2">
    <location>
        <begin position="35"/>
        <end position="57"/>
    </location>
</feature>
<evidence type="ECO:0000256" key="2">
    <source>
        <dbReference type="SAM" id="Phobius"/>
    </source>
</evidence>
<dbReference type="EMBL" id="JAWJZF010000503">
    <property type="protein sequence ID" value="MDX2296736.1"/>
    <property type="molecule type" value="Genomic_DNA"/>
</dbReference>
<comment type="caution">
    <text evidence="3">The sequence shown here is derived from an EMBL/GenBank/DDBJ whole genome shotgun (WGS) entry which is preliminary data.</text>
</comment>
<proteinExistence type="predicted"/>
<name>A0ABU4KG48_9ACTN</name>
<keyword evidence="4" id="KW-1185">Reference proteome</keyword>
<evidence type="ECO:0000313" key="3">
    <source>
        <dbReference type="EMBL" id="MDX2296736.1"/>
    </source>
</evidence>
<feature type="compositionally biased region" description="Pro residues" evidence="1">
    <location>
        <begin position="1"/>
        <end position="11"/>
    </location>
</feature>
<keyword evidence="2" id="KW-0472">Membrane</keyword>
<organism evidence="3 4">
    <name type="scientific">Streptomyces roseolus</name>
    <dbReference type="NCBI Taxonomy" id="67358"/>
    <lineage>
        <taxon>Bacteria</taxon>
        <taxon>Bacillati</taxon>
        <taxon>Actinomycetota</taxon>
        <taxon>Actinomycetes</taxon>
        <taxon>Kitasatosporales</taxon>
        <taxon>Streptomycetaceae</taxon>
        <taxon>Streptomyces</taxon>
    </lineage>
</organism>
<protein>
    <submittedName>
        <fullName evidence="3">DUF6480 family protein</fullName>
    </submittedName>
</protein>
<sequence length="59" mass="6324">MSVPFVPPEETPPAEGSTSSAHPERADGGIWEHPMIWVSVILVGALLVGLLFLFRVLGL</sequence>
<dbReference type="Proteomes" id="UP001278571">
    <property type="component" value="Unassembled WGS sequence"/>
</dbReference>
<keyword evidence="2" id="KW-0812">Transmembrane</keyword>
<reference evidence="3 4" key="1">
    <citation type="submission" date="2023-10" db="EMBL/GenBank/DDBJ databases">
        <authorList>
            <person name="Wang X.X."/>
        </authorList>
    </citation>
    <scope>NUCLEOTIDE SEQUENCE [LARGE SCALE GENOMIC DNA]</scope>
    <source>
        <strain evidence="3 4">NBRC 12816</strain>
    </source>
</reference>
<dbReference type="InterPro" id="IPR045512">
    <property type="entry name" value="DUF6480"/>
</dbReference>
<accession>A0ABU4KG48</accession>
<dbReference type="RefSeq" id="WP_319012895.1">
    <property type="nucleotide sequence ID" value="NZ_JAWJZF010000503.1"/>
</dbReference>
<evidence type="ECO:0000313" key="4">
    <source>
        <dbReference type="Proteomes" id="UP001278571"/>
    </source>
</evidence>
<gene>
    <name evidence="3" type="ORF">R2363_31765</name>
</gene>